<evidence type="ECO:0000313" key="4">
    <source>
        <dbReference type="Proteomes" id="UP001595715"/>
    </source>
</evidence>
<dbReference type="EMBL" id="JBHSAM010000023">
    <property type="protein sequence ID" value="MFC4100249.1"/>
    <property type="molecule type" value="Genomic_DNA"/>
</dbReference>
<dbReference type="Pfam" id="PF12728">
    <property type="entry name" value="HTH_17"/>
    <property type="match status" value="1"/>
</dbReference>
<proteinExistence type="predicted"/>
<keyword evidence="4" id="KW-1185">Reference proteome</keyword>
<evidence type="ECO:0000256" key="1">
    <source>
        <dbReference type="SAM" id="MobiDB-lite"/>
    </source>
</evidence>
<gene>
    <name evidence="3" type="ORF">ACFOZ8_11395</name>
</gene>
<organism evidence="3 4">
    <name type="scientific">Paenibacillus xanthanilyticus</name>
    <dbReference type="NCBI Taxonomy" id="1783531"/>
    <lineage>
        <taxon>Bacteria</taxon>
        <taxon>Bacillati</taxon>
        <taxon>Bacillota</taxon>
        <taxon>Bacilli</taxon>
        <taxon>Bacillales</taxon>
        <taxon>Paenibacillaceae</taxon>
        <taxon>Paenibacillus</taxon>
    </lineage>
</organism>
<accession>A0ABV8K2I2</accession>
<comment type="caution">
    <text evidence="3">The sequence shown here is derived from an EMBL/GenBank/DDBJ whole genome shotgun (WGS) entry which is preliminary data.</text>
</comment>
<dbReference type="RefSeq" id="WP_377718923.1">
    <property type="nucleotide sequence ID" value="NZ_JBHSAM010000023.1"/>
</dbReference>
<evidence type="ECO:0000313" key="3">
    <source>
        <dbReference type="EMBL" id="MFC4100249.1"/>
    </source>
</evidence>
<sequence>MFDEYVFTVEEAALILKQDVGTVYRWLAVGKLRGNRRGKRGSWEIPASELQYWVGEKLTEAEKTILDVARQVWGMQRKAGFAERKSYEEALDELLLVLSRQFDAARASKDVGRSKASAAEIAGQGTRDTEGAAAADEAEPTLESLRQLAALRRRGKIGDEELRDILVERDWVEVYERLTDEMILVYETDRIHSI</sequence>
<protein>
    <submittedName>
        <fullName evidence="3">Helix-turn-helix domain-containing protein</fullName>
    </submittedName>
</protein>
<dbReference type="InterPro" id="IPR041657">
    <property type="entry name" value="HTH_17"/>
</dbReference>
<name>A0ABV8K2I2_9BACL</name>
<reference evidence="4" key="1">
    <citation type="journal article" date="2019" name="Int. J. Syst. Evol. Microbiol.">
        <title>The Global Catalogue of Microorganisms (GCM) 10K type strain sequencing project: providing services to taxonomists for standard genome sequencing and annotation.</title>
        <authorList>
            <consortium name="The Broad Institute Genomics Platform"/>
            <consortium name="The Broad Institute Genome Sequencing Center for Infectious Disease"/>
            <person name="Wu L."/>
            <person name="Ma J."/>
        </authorList>
    </citation>
    <scope>NUCLEOTIDE SEQUENCE [LARGE SCALE GENOMIC DNA]</scope>
    <source>
        <strain evidence="4">IBRC-M 10987</strain>
    </source>
</reference>
<dbReference type="Proteomes" id="UP001595715">
    <property type="component" value="Unassembled WGS sequence"/>
</dbReference>
<evidence type="ECO:0000259" key="2">
    <source>
        <dbReference type="Pfam" id="PF12728"/>
    </source>
</evidence>
<feature type="region of interest" description="Disordered" evidence="1">
    <location>
        <begin position="116"/>
        <end position="138"/>
    </location>
</feature>
<feature type="domain" description="Helix-turn-helix" evidence="2">
    <location>
        <begin position="7"/>
        <end position="54"/>
    </location>
</feature>